<dbReference type="HAMAP" id="MF_02203">
    <property type="entry name" value="TolR"/>
    <property type="match status" value="1"/>
</dbReference>
<comment type="function">
    <text evidence="10">Part of the Tol-Pal system, which plays a role in outer membrane invagination during cell division and is important for maintaining outer membrane integrity.</text>
</comment>
<evidence type="ECO:0000256" key="8">
    <source>
        <dbReference type="ARBA" id="ARBA00023136"/>
    </source>
</evidence>
<keyword evidence="3 10" id="KW-1003">Cell membrane</keyword>
<keyword evidence="7 10" id="KW-1133">Transmembrane helix</keyword>
<evidence type="ECO:0000256" key="2">
    <source>
        <dbReference type="ARBA" id="ARBA00005811"/>
    </source>
</evidence>
<sequence length="144" mass="15912">MANNRRHKRKLKAEINVVPYIDVMLVLLIIFMVTAPLMNLGVDIELPESNAKTLSVDSEPVQVSIDAKGNLYLTLGKAEREAIDEETLVRKISAYVAQNPKVPVLIGGDQSIEYGKVFEVMVLLQQAGVPKVGLMSRPLEQKAK</sequence>
<evidence type="ECO:0000256" key="9">
    <source>
        <dbReference type="ARBA" id="ARBA00023306"/>
    </source>
</evidence>
<keyword evidence="5 10" id="KW-0132">Cell division</keyword>
<evidence type="ECO:0000313" key="11">
    <source>
        <dbReference type="EMBL" id="AVP99806.1"/>
    </source>
</evidence>
<reference evidence="11 12" key="1">
    <citation type="submission" date="2018-03" db="EMBL/GenBank/DDBJ databases">
        <title>Ahniella affigens gen. nov., sp. nov., a gammaproteobacterium isolated from sandy soil near a stream.</title>
        <authorList>
            <person name="Ko Y."/>
            <person name="Kim J.-H."/>
        </authorList>
    </citation>
    <scope>NUCLEOTIDE SEQUENCE [LARGE SCALE GENOMIC DNA]</scope>
    <source>
        <strain evidence="11 12">D13</strain>
    </source>
</reference>
<dbReference type="Pfam" id="PF02472">
    <property type="entry name" value="ExbD"/>
    <property type="match status" value="1"/>
</dbReference>
<dbReference type="GO" id="GO:0005886">
    <property type="term" value="C:plasma membrane"/>
    <property type="evidence" value="ECO:0007669"/>
    <property type="project" value="UniProtKB-SubCell"/>
</dbReference>
<keyword evidence="4 10" id="KW-0997">Cell inner membrane</keyword>
<dbReference type="EMBL" id="CP027860">
    <property type="protein sequence ID" value="AVP99806.1"/>
    <property type="molecule type" value="Genomic_DNA"/>
</dbReference>
<keyword evidence="6 10" id="KW-0812">Transmembrane</keyword>
<dbReference type="RefSeq" id="WP_106893725.1">
    <property type="nucleotide sequence ID" value="NZ_CP027860.1"/>
</dbReference>
<name>A0A2P1PY93_9GAMM</name>
<dbReference type="InterPro" id="IPR014168">
    <property type="entry name" value="Tol-Pal_TolR"/>
</dbReference>
<evidence type="ECO:0000256" key="1">
    <source>
        <dbReference type="ARBA" id="ARBA00004162"/>
    </source>
</evidence>
<dbReference type="GO" id="GO:0022857">
    <property type="term" value="F:transmembrane transporter activity"/>
    <property type="evidence" value="ECO:0007669"/>
    <property type="project" value="InterPro"/>
</dbReference>
<dbReference type="GO" id="GO:0015031">
    <property type="term" value="P:protein transport"/>
    <property type="evidence" value="ECO:0007669"/>
    <property type="project" value="InterPro"/>
</dbReference>
<evidence type="ECO:0000256" key="3">
    <source>
        <dbReference type="ARBA" id="ARBA00022475"/>
    </source>
</evidence>
<dbReference type="InterPro" id="IPR003400">
    <property type="entry name" value="ExbD"/>
</dbReference>
<accession>A0A2P1PY93</accession>
<reference evidence="11 12" key="2">
    <citation type="submission" date="2018-03" db="EMBL/GenBank/DDBJ databases">
        <authorList>
            <person name="Keele B.F."/>
        </authorList>
    </citation>
    <scope>NUCLEOTIDE SEQUENCE [LARGE SCALE GENOMIC DNA]</scope>
    <source>
        <strain evidence="11 12">D13</strain>
    </source>
</reference>
<evidence type="ECO:0000313" key="12">
    <source>
        <dbReference type="Proteomes" id="UP000241074"/>
    </source>
</evidence>
<keyword evidence="8 10" id="KW-0472">Membrane</keyword>
<comment type="similarity">
    <text evidence="2 10">Belongs to the ExbD/TolR family.</text>
</comment>
<gene>
    <name evidence="10 11" type="primary">tolR</name>
    <name evidence="11" type="ORF">C7S18_22680</name>
</gene>
<keyword evidence="9 10" id="KW-0131">Cell cycle</keyword>
<evidence type="ECO:0000256" key="6">
    <source>
        <dbReference type="ARBA" id="ARBA00022692"/>
    </source>
</evidence>
<comment type="subcellular location">
    <subcellularLocation>
        <location evidence="10">Cell inner membrane</location>
        <topology evidence="10">Single-pass membrane protein</topology>
    </subcellularLocation>
    <subcellularLocation>
        <location evidence="1">Cell membrane</location>
        <topology evidence="1">Single-pass membrane protein</topology>
    </subcellularLocation>
</comment>
<evidence type="ECO:0000256" key="10">
    <source>
        <dbReference type="HAMAP-Rule" id="MF_02203"/>
    </source>
</evidence>
<evidence type="ECO:0000256" key="5">
    <source>
        <dbReference type="ARBA" id="ARBA00022618"/>
    </source>
</evidence>
<proteinExistence type="inferred from homology"/>
<dbReference type="NCBIfam" id="TIGR02801">
    <property type="entry name" value="tolR"/>
    <property type="match status" value="1"/>
</dbReference>
<dbReference type="PANTHER" id="PTHR30558:SF7">
    <property type="entry name" value="TOL-PAL SYSTEM PROTEIN TOLR"/>
    <property type="match status" value="1"/>
</dbReference>
<evidence type="ECO:0000256" key="7">
    <source>
        <dbReference type="ARBA" id="ARBA00022989"/>
    </source>
</evidence>
<dbReference type="PANTHER" id="PTHR30558">
    <property type="entry name" value="EXBD MEMBRANE COMPONENT OF PMF-DRIVEN MACROMOLECULE IMPORT SYSTEM"/>
    <property type="match status" value="1"/>
</dbReference>
<organism evidence="11 12">
    <name type="scientific">Ahniella affigens</name>
    <dbReference type="NCBI Taxonomy" id="2021234"/>
    <lineage>
        <taxon>Bacteria</taxon>
        <taxon>Pseudomonadati</taxon>
        <taxon>Pseudomonadota</taxon>
        <taxon>Gammaproteobacteria</taxon>
        <taxon>Lysobacterales</taxon>
        <taxon>Rhodanobacteraceae</taxon>
        <taxon>Ahniella</taxon>
    </lineage>
</organism>
<keyword evidence="12" id="KW-1185">Reference proteome</keyword>
<protein>
    <recommendedName>
        <fullName evidence="10">Tol-Pal system protein TolR</fullName>
    </recommendedName>
</protein>
<dbReference type="GO" id="GO:0051301">
    <property type="term" value="P:cell division"/>
    <property type="evidence" value="ECO:0007669"/>
    <property type="project" value="UniProtKB-UniRule"/>
</dbReference>
<feature type="transmembrane region" description="Helical" evidence="10">
    <location>
        <begin position="20"/>
        <end position="42"/>
    </location>
</feature>
<dbReference type="KEGG" id="xba:C7S18_22680"/>
<dbReference type="OrthoDB" id="9798629at2"/>
<evidence type="ECO:0000256" key="4">
    <source>
        <dbReference type="ARBA" id="ARBA00022519"/>
    </source>
</evidence>
<comment type="subunit">
    <text evidence="10">The Tol-Pal system is composed of five core proteins: the inner membrane proteins TolA, TolQ and TolR, the periplasmic protein TolB and the outer membrane protein Pal. They form a network linking the inner and outer membranes and the peptidoglycan layer.</text>
</comment>
<dbReference type="Gene3D" id="3.30.420.270">
    <property type="match status" value="1"/>
</dbReference>
<dbReference type="AlphaFoldDB" id="A0A2P1PY93"/>
<dbReference type="Proteomes" id="UP000241074">
    <property type="component" value="Chromosome"/>
</dbReference>